<keyword evidence="2 3" id="KW-0040">ANK repeat</keyword>
<evidence type="ECO:0000256" key="1">
    <source>
        <dbReference type="ARBA" id="ARBA00022737"/>
    </source>
</evidence>
<dbReference type="Gene3D" id="1.25.40.20">
    <property type="entry name" value="Ankyrin repeat-containing domain"/>
    <property type="match status" value="4"/>
</dbReference>
<feature type="repeat" description="ANK" evidence="3">
    <location>
        <begin position="693"/>
        <end position="715"/>
    </location>
</feature>
<reference evidence="6" key="1">
    <citation type="journal article" date="2009" name="Genome Res.">
        <title>Comparative genomic analyses of the human fungal pathogens Coccidioides and their relatives.</title>
        <authorList>
            <person name="Sharpton T.J."/>
            <person name="Stajich J.E."/>
            <person name="Rounsley S.D."/>
            <person name="Gardner M.J."/>
            <person name="Wortman J.R."/>
            <person name="Jordar V.S."/>
            <person name="Maiti R."/>
            <person name="Kodira C.D."/>
            <person name="Neafsey D.E."/>
            <person name="Zeng Q."/>
            <person name="Hung C.-Y."/>
            <person name="McMahan C."/>
            <person name="Muszewska A."/>
            <person name="Grynberg M."/>
            <person name="Mandel M.A."/>
            <person name="Kellner E.M."/>
            <person name="Barker B.M."/>
            <person name="Galgiani J.N."/>
            <person name="Orbach M.J."/>
            <person name="Kirkland T.N."/>
            <person name="Cole G.T."/>
            <person name="Henn M.R."/>
            <person name="Birren B.W."/>
            <person name="Taylor J.W."/>
        </authorList>
    </citation>
    <scope>NUCLEOTIDE SEQUENCE [LARGE SCALE GENOMIC DNA]</scope>
    <source>
        <strain evidence="6">RS</strain>
    </source>
</reference>
<keyword evidence="5" id="KW-0418">Kinase</keyword>
<dbReference type="OrthoDB" id="626167at2759"/>
<evidence type="ECO:0000256" key="2">
    <source>
        <dbReference type="ARBA" id="ARBA00023043"/>
    </source>
</evidence>
<keyword evidence="5" id="KW-0808">Transferase</keyword>
<dbReference type="CDD" id="cd00180">
    <property type="entry name" value="PKc"/>
    <property type="match status" value="1"/>
</dbReference>
<dbReference type="GeneID" id="4559393"/>
<dbReference type="PANTHER" id="PTHR24198">
    <property type="entry name" value="ANKYRIN REPEAT AND PROTEIN KINASE DOMAIN-CONTAINING PROTEIN"/>
    <property type="match status" value="1"/>
</dbReference>
<evidence type="ECO:0000313" key="6">
    <source>
        <dbReference type="Proteomes" id="UP000001261"/>
    </source>
</evidence>
<dbReference type="PROSITE" id="PS50297">
    <property type="entry name" value="ANK_REP_REGION"/>
    <property type="match status" value="4"/>
</dbReference>
<name>J3K4L5_COCIM</name>
<dbReference type="PRINTS" id="PR01415">
    <property type="entry name" value="ANKYRIN"/>
</dbReference>
<dbReference type="Pfam" id="PF12796">
    <property type="entry name" value="Ank_2"/>
    <property type="match status" value="2"/>
</dbReference>
<dbReference type="PROSITE" id="PS50088">
    <property type="entry name" value="ANK_REPEAT"/>
    <property type="match status" value="4"/>
</dbReference>
<dbReference type="InterPro" id="IPR011009">
    <property type="entry name" value="Kinase-like_dom_sf"/>
</dbReference>
<dbReference type="RefSeq" id="XP_001240849.2">
    <property type="nucleotide sequence ID" value="XM_001240848.2"/>
</dbReference>
<dbReference type="PROSITE" id="PS50011">
    <property type="entry name" value="PROTEIN_KINASE_DOM"/>
    <property type="match status" value="1"/>
</dbReference>
<dbReference type="GO" id="GO:0004674">
    <property type="term" value="F:protein serine/threonine kinase activity"/>
    <property type="evidence" value="ECO:0007669"/>
    <property type="project" value="UniProtKB-KW"/>
</dbReference>
<reference evidence="6" key="2">
    <citation type="journal article" date="2010" name="Genome Res.">
        <title>Population genomic sequencing of Coccidioides fungi reveals recent hybridization and transposon control.</title>
        <authorList>
            <person name="Neafsey D.E."/>
            <person name="Barker B.M."/>
            <person name="Sharpton T.J."/>
            <person name="Stajich J.E."/>
            <person name="Park D.J."/>
            <person name="Whiston E."/>
            <person name="Hung C.-Y."/>
            <person name="McMahan C."/>
            <person name="White J."/>
            <person name="Sykes S."/>
            <person name="Heiman D."/>
            <person name="Young S."/>
            <person name="Zeng Q."/>
            <person name="Abouelleil A."/>
            <person name="Aftuck L."/>
            <person name="Bessette D."/>
            <person name="Brown A."/>
            <person name="FitzGerald M."/>
            <person name="Lui A."/>
            <person name="Macdonald J.P."/>
            <person name="Priest M."/>
            <person name="Orbach M.J."/>
            <person name="Galgiani J.N."/>
            <person name="Kirkland T.N."/>
            <person name="Cole G.T."/>
            <person name="Birren B.W."/>
            <person name="Henn M.R."/>
            <person name="Taylor J.W."/>
            <person name="Rounsley S.D."/>
        </authorList>
    </citation>
    <scope>GENOME REANNOTATION</scope>
    <source>
        <strain evidence="6">RS</strain>
    </source>
</reference>
<dbReference type="InterPro" id="IPR002110">
    <property type="entry name" value="Ankyrin_rpt"/>
</dbReference>
<keyword evidence="5" id="KW-0723">Serine/threonine-protein kinase</keyword>
<feature type="domain" description="Protein kinase" evidence="4">
    <location>
        <begin position="203"/>
        <end position="510"/>
    </location>
</feature>
<dbReference type="InterPro" id="IPR000719">
    <property type="entry name" value="Prot_kinase_dom"/>
</dbReference>
<evidence type="ECO:0000313" key="5">
    <source>
        <dbReference type="EMBL" id="EAS29266.3"/>
    </source>
</evidence>
<dbReference type="SMART" id="SM00220">
    <property type="entry name" value="S_TKc"/>
    <property type="match status" value="1"/>
</dbReference>
<accession>J3K4L5</accession>
<feature type="repeat" description="ANK" evidence="3">
    <location>
        <begin position="823"/>
        <end position="852"/>
    </location>
</feature>
<dbReference type="SUPFAM" id="SSF48403">
    <property type="entry name" value="Ankyrin repeat"/>
    <property type="match status" value="1"/>
</dbReference>
<dbReference type="InterPro" id="IPR036770">
    <property type="entry name" value="Ankyrin_rpt-contain_sf"/>
</dbReference>
<dbReference type="InterPro" id="IPR008271">
    <property type="entry name" value="Ser/Thr_kinase_AS"/>
</dbReference>
<feature type="repeat" description="ANK" evidence="3">
    <location>
        <begin position="856"/>
        <end position="888"/>
    </location>
</feature>
<keyword evidence="1" id="KW-0677">Repeat</keyword>
<dbReference type="Pfam" id="PF00069">
    <property type="entry name" value="Pkinase"/>
    <property type="match status" value="1"/>
</dbReference>
<dbReference type="GO" id="GO:0005737">
    <property type="term" value="C:cytoplasm"/>
    <property type="evidence" value="ECO:0007669"/>
    <property type="project" value="TreeGrafter"/>
</dbReference>
<dbReference type="PROSITE" id="PS00108">
    <property type="entry name" value="PROTEIN_KINASE_ST"/>
    <property type="match status" value="1"/>
</dbReference>
<dbReference type="Gene3D" id="1.10.510.10">
    <property type="entry name" value="Transferase(Phosphotransferase) domain 1"/>
    <property type="match status" value="1"/>
</dbReference>
<keyword evidence="6" id="KW-1185">Reference proteome</keyword>
<dbReference type="KEGG" id="cim:CIMG_08012"/>
<gene>
    <name evidence="5" type="ORF">CIMG_08012</name>
</gene>
<dbReference type="Proteomes" id="UP000001261">
    <property type="component" value="Unassembled WGS sequence"/>
</dbReference>
<proteinExistence type="predicted"/>
<dbReference type="GO" id="GO:0005524">
    <property type="term" value="F:ATP binding"/>
    <property type="evidence" value="ECO:0007669"/>
    <property type="project" value="InterPro"/>
</dbReference>
<dbReference type="OMA" id="WHYWIRH"/>
<dbReference type="PANTHER" id="PTHR24198:SF165">
    <property type="entry name" value="ANKYRIN REPEAT-CONTAINING PROTEIN-RELATED"/>
    <property type="match status" value="1"/>
</dbReference>
<organism evidence="5 6">
    <name type="scientific">Coccidioides immitis (strain RS)</name>
    <name type="common">Valley fever fungus</name>
    <dbReference type="NCBI Taxonomy" id="246410"/>
    <lineage>
        <taxon>Eukaryota</taxon>
        <taxon>Fungi</taxon>
        <taxon>Dikarya</taxon>
        <taxon>Ascomycota</taxon>
        <taxon>Pezizomycotina</taxon>
        <taxon>Eurotiomycetes</taxon>
        <taxon>Eurotiomycetidae</taxon>
        <taxon>Onygenales</taxon>
        <taxon>Onygenaceae</taxon>
        <taxon>Coccidioides</taxon>
    </lineage>
</organism>
<feature type="repeat" description="ANK" evidence="3">
    <location>
        <begin position="727"/>
        <end position="759"/>
    </location>
</feature>
<dbReference type="InParanoid" id="J3K4L5"/>
<dbReference type="EMBL" id="GG704913">
    <property type="protein sequence ID" value="EAS29266.3"/>
    <property type="molecule type" value="Genomic_DNA"/>
</dbReference>
<dbReference type="SMART" id="SM00248">
    <property type="entry name" value="ANK"/>
    <property type="match status" value="8"/>
</dbReference>
<evidence type="ECO:0000259" key="4">
    <source>
        <dbReference type="PROSITE" id="PS50011"/>
    </source>
</evidence>
<dbReference type="VEuPathDB" id="FungiDB:CIMG_08012"/>
<protein>
    <submittedName>
        <fullName evidence="5">Serine/threonine protein kinase</fullName>
    </submittedName>
</protein>
<sequence length="1448" mass="161253">MDLFAKRGMLHNCLTSLAESYVFPQPREEPMEAREIALPLPSPSPPTGAHRQSTQRLLQKAFSTCALPPSPYVKAASASGKMTFEYASEELIDGSSLLNEASEDLLNDALNILEDDDPTADLLELDLGESETPLDDALEVLRDGSASPLDAECDTGLVDPLEERVTSIRNGEHQYMSTLSHFTSILSRTRINGPRHLKQFNLKTRAAKIGTGAQFTVFREYHDDFGGTEGLVVKRVNVPLSRENGVSFAAGEDYRLQLRTLELEVRSLCNPVLRNHRNMVHLVAWGYDYPMPDTPVPVLFMESALITLTDLLKAENEELMGNNPTDIKHQLSLDIVAGIQALHSLNIIHGDIKPDNVLVFKETKNEKVPFCAKISDFGVCIDMEIPGSEFTIDDYRGTPGWVAPEIQDPSQLPGAAFKPELMPRFDSYSLGLTILSIFVKRGELVDLDVDDESRFDVVISLLREEESIPSGLRMQLRRALKGLLAEDPWSRVLPNPDLLNTGAPAYTTWLSVSQTGRSGGQHAGTAGNIHNRGPNFWRRLDTAVVTELEEQYSTSKSSFDSDVLFGLAQRITRTRTSYIDQLLEYVTESARGGYSPARAVYAQLMHAHRRTPEFKNEILHKWTLQAVAEGYLFAKTSSTITQEDLEAAKQKFRNAGGYATDPFLKKKNMLEVARDTHKAMAFVAENKNVVDKKGNTMLHVAAALGALDVLQKLVEEAKIPVDIQNDNLETPLYKAFQAGQVRVIDYLLDKGAKASTLTRQEKLTTLHWLFTLPEDSIRRIATRLVREAGALIDAQIVTVAEVSGGTPPRIHILHFPFELPLGTPLHWAAFARSKPAMEALLDLGANINATYHDSDVGSTPLFLAAWYGEAEVASFLLSRGAKATVKDPKGRNILHYMAYFVPNYHGSLPYSWHYWVRHGNWDDHMAQATKLVRLLVEAGADINAESQVPRQMTPIRIASEEWNGGVAYALATVGADADAGRSGTVHKWASIRGAELTYPESYLDIFRSVTQRSKDIDARGEFDENTPLHDVVAAMHEEDEVEGACDIMFARDSPPDINAVNRKKWTALYYALFTERDPARRARYLIKKGADLTIRTYDGKNILFPITYNVVFSDQQSHDLIIELLSHLVQAEAGLTDTSQAYQKYFLPAPGNILTLAEAARAGRVQTVKLLLDLGLERDINKFVDTDPPFTVLDEAVLRASSRRQEHLESLASFTSAAARQRALAAGIVYGKTSESPTRAEEAYSGCPKVLSLLRSRGAKRGSELGPLGSSEPPSITDMFPKYFLHPDIWDVMDLYWLGFTPESQPHRHDWDILYELSRYPEDWRDQVVEILREMYKDALWRPDLKMMQRAAKAQLQAVGKATQEKPAVPEVPDSELLRKILSMLAVAGKPDSSTTTPNEKDQKAVWVNARETTKSGPNGLHPTIPGHIFQVELLGNRSLGDTRRVKE</sequence>
<evidence type="ECO:0000256" key="3">
    <source>
        <dbReference type="PROSITE-ProRule" id="PRU00023"/>
    </source>
</evidence>
<dbReference type="SUPFAM" id="SSF56112">
    <property type="entry name" value="Protein kinase-like (PK-like)"/>
    <property type="match status" value="1"/>
</dbReference>